<dbReference type="EMBL" id="CABIKO010000076">
    <property type="protein sequence ID" value="VVA23953.1"/>
    <property type="molecule type" value="Genomic_DNA"/>
</dbReference>
<protein>
    <submittedName>
        <fullName evidence="2">PREDICTED: Retrovirus-related Pol poly from transposon TNT</fullName>
    </submittedName>
</protein>
<sequence>MEDLDELARGSIEQHLIDEVLCKAMEYIPKQTWDELEKMFALKSLSNKIFLKEELHSLKIKEGASVYTDLQRLDEIYKSEDNVVMLLTSMPPSYKHFRMTLMFDKGTLKYEEVMKDILTHHRMVQRFGDSSRGEGLMEKARDRGRLTRHEGKKSNRRRSKSKVKDGCFEYGPKDHWNKNCLTWREKRNKG</sequence>
<name>A0A5E4F7D4_PRUDU</name>
<feature type="region of interest" description="Disordered" evidence="1">
    <location>
        <begin position="129"/>
        <end position="165"/>
    </location>
</feature>
<accession>A0A5E4F7D4</accession>
<evidence type="ECO:0000256" key="1">
    <source>
        <dbReference type="SAM" id="MobiDB-lite"/>
    </source>
</evidence>
<dbReference type="InParanoid" id="A0A5E4F7D4"/>
<feature type="compositionally biased region" description="Basic and acidic residues" evidence="1">
    <location>
        <begin position="129"/>
        <end position="153"/>
    </location>
</feature>
<proteinExistence type="predicted"/>
<dbReference type="OMA" id="AMEYIPK"/>
<dbReference type="Gramene" id="VVA23953">
    <property type="protein sequence ID" value="VVA23953"/>
    <property type="gene ID" value="Prudul26B032477"/>
</dbReference>
<dbReference type="Proteomes" id="UP000327085">
    <property type="component" value="Chromosome 7"/>
</dbReference>
<gene>
    <name evidence="2" type="ORF">ALMOND_2B032477</name>
</gene>
<dbReference type="AlphaFoldDB" id="A0A5E4F7D4"/>
<reference evidence="3" key="1">
    <citation type="journal article" date="2020" name="Plant J.">
        <title>Transposons played a major role in the diversification between the closely related almond and peach genomes: results from the almond genome sequence.</title>
        <authorList>
            <person name="Alioto T."/>
            <person name="Alexiou K.G."/>
            <person name="Bardil A."/>
            <person name="Barteri F."/>
            <person name="Castanera R."/>
            <person name="Cruz F."/>
            <person name="Dhingra A."/>
            <person name="Duval H."/>
            <person name="Fernandez I Marti A."/>
            <person name="Frias L."/>
            <person name="Galan B."/>
            <person name="Garcia J.L."/>
            <person name="Howad W."/>
            <person name="Gomez-Garrido J."/>
            <person name="Gut M."/>
            <person name="Julca I."/>
            <person name="Morata J."/>
            <person name="Puigdomenech P."/>
            <person name="Ribeca P."/>
            <person name="Rubio Cabetas M.J."/>
            <person name="Vlasova A."/>
            <person name="Wirthensohn M."/>
            <person name="Garcia-Mas J."/>
            <person name="Gabaldon T."/>
            <person name="Casacuberta J.M."/>
            <person name="Arus P."/>
        </authorList>
    </citation>
    <scope>NUCLEOTIDE SEQUENCE [LARGE SCALE GENOMIC DNA]</scope>
    <source>
        <strain evidence="3">cv. Texas</strain>
    </source>
</reference>
<dbReference type="Pfam" id="PF14223">
    <property type="entry name" value="Retrotran_gag_2"/>
    <property type="match status" value="1"/>
</dbReference>
<organism evidence="2 3">
    <name type="scientific">Prunus dulcis</name>
    <name type="common">Almond</name>
    <name type="synonym">Amygdalus dulcis</name>
    <dbReference type="NCBI Taxonomy" id="3755"/>
    <lineage>
        <taxon>Eukaryota</taxon>
        <taxon>Viridiplantae</taxon>
        <taxon>Streptophyta</taxon>
        <taxon>Embryophyta</taxon>
        <taxon>Tracheophyta</taxon>
        <taxon>Spermatophyta</taxon>
        <taxon>Magnoliopsida</taxon>
        <taxon>eudicotyledons</taxon>
        <taxon>Gunneridae</taxon>
        <taxon>Pentapetalae</taxon>
        <taxon>rosids</taxon>
        <taxon>fabids</taxon>
        <taxon>Rosales</taxon>
        <taxon>Rosaceae</taxon>
        <taxon>Amygdaloideae</taxon>
        <taxon>Amygdaleae</taxon>
        <taxon>Prunus</taxon>
    </lineage>
</organism>
<evidence type="ECO:0000313" key="2">
    <source>
        <dbReference type="EMBL" id="VVA23953.1"/>
    </source>
</evidence>
<evidence type="ECO:0000313" key="3">
    <source>
        <dbReference type="Proteomes" id="UP000327085"/>
    </source>
</evidence>